<protein>
    <submittedName>
        <fullName evidence="1">Uncharacterized protein</fullName>
    </submittedName>
</protein>
<accession>A0A644YY12</accession>
<organism evidence="1">
    <name type="scientific">bioreactor metagenome</name>
    <dbReference type="NCBI Taxonomy" id="1076179"/>
    <lineage>
        <taxon>unclassified sequences</taxon>
        <taxon>metagenomes</taxon>
        <taxon>ecological metagenomes</taxon>
    </lineage>
</organism>
<reference evidence="1" key="1">
    <citation type="submission" date="2019-08" db="EMBL/GenBank/DDBJ databases">
        <authorList>
            <person name="Kucharzyk K."/>
            <person name="Murdoch R.W."/>
            <person name="Higgins S."/>
            <person name="Loffler F."/>
        </authorList>
    </citation>
    <scope>NUCLEOTIDE SEQUENCE</scope>
</reference>
<comment type="caution">
    <text evidence="1">The sequence shown here is derived from an EMBL/GenBank/DDBJ whole genome shotgun (WGS) entry which is preliminary data.</text>
</comment>
<dbReference type="EMBL" id="VSSQ01006499">
    <property type="protein sequence ID" value="MPM32908.1"/>
    <property type="molecule type" value="Genomic_DNA"/>
</dbReference>
<sequence>MVIDRDFRQIRLIVDIQRGIRSAQVRCAGQRVGDCAERNAVARDRPDLRFVLDAHLTDEIVPLRTGDVDMDAARRVAQVQLRS</sequence>
<gene>
    <name evidence="1" type="ORF">SDC9_79475</name>
</gene>
<proteinExistence type="predicted"/>
<evidence type="ECO:0000313" key="1">
    <source>
        <dbReference type="EMBL" id="MPM32908.1"/>
    </source>
</evidence>
<dbReference type="AlphaFoldDB" id="A0A644YY12"/>
<name>A0A644YY12_9ZZZZ</name>